<dbReference type="EMBL" id="JABFTP020000144">
    <property type="protein sequence ID" value="KAL3282137.1"/>
    <property type="molecule type" value="Genomic_DNA"/>
</dbReference>
<evidence type="ECO:0000313" key="3">
    <source>
        <dbReference type="Proteomes" id="UP001516400"/>
    </source>
</evidence>
<dbReference type="PANTHER" id="PTHR32019">
    <property type="entry name" value="R3H DOMAIN-CONTAINING PROTEIN 4"/>
    <property type="match status" value="1"/>
</dbReference>
<evidence type="ECO:0000313" key="2">
    <source>
        <dbReference type="EMBL" id="KAL3282137.1"/>
    </source>
</evidence>
<dbReference type="GO" id="GO:0003676">
    <property type="term" value="F:nucleic acid binding"/>
    <property type="evidence" value="ECO:0007669"/>
    <property type="project" value="UniProtKB-UniRule"/>
</dbReference>
<protein>
    <recommendedName>
        <fullName evidence="1">R3H domain-containing protein</fullName>
    </recommendedName>
</protein>
<dbReference type="Gene3D" id="3.30.1370.50">
    <property type="entry name" value="R3H-like domain"/>
    <property type="match status" value="1"/>
</dbReference>
<dbReference type="InterPro" id="IPR036867">
    <property type="entry name" value="R3H_dom_sf"/>
</dbReference>
<proteinExistence type="predicted"/>
<name>A0ABD2NUB3_9CUCU</name>
<dbReference type="InterPro" id="IPR039629">
    <property type="entry name" value="R3HDM4"/>
</dbReference>
<dbReference type="AlphaFoldDB" id="A0ABD2NUB3"/>
<keyword evidence="3" id="KW-1185">Reference proteome</keyword>
<dbReference type="PANTHER" id="PTHR32019:SF2">
    <property type="entry name" value="R3H DOMAIN-CONTAINING PROTEIN 4"/>
    <property type="match status" value="1"/>
</dbReference>
<evidence type="ECO:0000259" key="1">
    <source>
        <dbReference type="PROSITE" id="PS51061"/>
    </source>
</evidence>
<accession>A0ABD2NUB3</accession>
<gene>
    <name evidence="2" type="ORF">HHI36_005332</name>
</gene>
<dbReference type="Pfam" id="PF13902">
    <property type="entry name" value="R3H-assoc"/>
    <property type="match status" value="1"/>
</dbReference>
<dbReference type="InterPro" id="IPR001374">
    <property type="entry name" value="R3H_dom"/>
</dbReference>
<dbReference type="SUPFAM" id="SSF82708">
    <property type="entry name" value="R3H domain"/>
    <property type="match status" value="1"/>
</dbReference>
<reference evidence="2 3" key="1">
    <citation type="journal article" date="2021" name="BMC Biol.">
        <title>Horizontally acquired antibacterial genes associated with adaptive radiation of ladybird beetles.</title>
        <authorList>
            <person name="Li H.S."/>
            <person name="Tang X.F."/>
            <person name="Huang Y.H."/>
            <person name="Xu Z.Y."/>
            <person name="Chen M.L."/>
            <person name="Du X.Y."/>
            <person name="Qiu B.Y."/>
            <person name="Chen P.T."/>
            <person name="Zhang W."/>
            <person name="Slipinski A."/>
            <person name="Escalona H.E."/>
            <person name="Waterhouse R.M."/>
            <person name="Zwick A."/>
            <person name="Pang H."/>
        </authorList>
    </citation>
    <scope>NUCLEOTIDE SEQUENCE [LARGE SCALE GENOMIC DNA]</scope>
    <source>
        <strain evidence="2">SYSU2018</strain>
    </source>
</reference>
<dbReference type="Proteomes" id="UP001516400">
    <property type="component" value="Unassembled WGS sequence"/>
</dbReference>
<sequence>MTVTRHKKRIFPNPSFNSSTESLHLYQSSSSSEDFPTVSVYDILTLNDLQLKKSNAPKHTGRRKLRRHLNHTILESLQDFEESDVIYPDFHDGPFTRLIRNCKNLTYWNQFINMTESEQNQLLNTPSSSEKITERTSKLKSRTPFGNISSRIRRMLKMRKNLSMSLVRSNENDIINFFVNSPMKTFVKCPMSGYEKLLLHAIAQYHCLKSISTHNKNEIKVEIFNSNKDWDPLPSLLQDCINHLRKN</sequence>
<dbReference type="InterPro" id="IPR025952">
    <property type="entry name" value="R3H-assoc_dom"/>
</dbReference>
<feature type="domain" description="R3H" evidence="1">
    <location>
        <begin position="153"/>
        <end position="227"/>
    </location>
</feature>
<dbReference type="PROSITE" id="PS51061">
    <property type="entry name" value="R3H"/>
    <property type="match status" value="1"/>
</dbReference>
<organism evidence="2 3">
    <name type="scientific">Cryptolaemus montrouzieri</name>
    <dbReference type="NCBI Taxonomy" id="559131"/>
    <lineage>
        <taxon>Eukaryota</taxon>
        <taxon>Metazoa</taxon>
        <taxon>Ecdysozoa</taxon>
        <taxon>Arthropoda</taxon>
        <taxon>Hexapoda</taxon>
        <taxon>Insecta</taxon>
        <taxon>Pterygota</taxon>
        <taxon>Neoptera</taxon>
        <taxon>Endopterygota</taxon>
        <taxon>Coleoptera</taxon>
        <taxon>Polyphaga</taxon>
        <taxon>Cucujiformia</taxon>
        <taxon>Coccinelloidea</taxon>
        <taxon>Coccinellidae</taxon>
        <taxon>Scymninae</taxon>
        <taxon>Scymnini</taxon>
        <taxon>Cryptolaemus</taxon>
    </lineage>
</organism>
<comment type="caution">
    <text evidence="2">The sequence shown here is derived from an EMBL/GenBank/DDBJ whole genome shotgun (WGS) entry which is preliminary data.</text>
</comment>